<organism evidence="1 2">
    <name type="scientific">Chiloscyllium punctatum</name>
    <name type="common">Brownbanded bambooshark</name>
    <name type="synonym">Hemiscyllium punctatum</name>
    <dbReference type="NCBI Taxonomy" id="137246"/>
    <lineage>
        <taxon>Eukaryota</taxon>
        <taxon>Metazoa</taxon>
        <taxon>Chordata</taxon>
        <taxon>Craniata</taxon>
        <taxon>Vertebrata</taxon>
        <taxon>Chondrichthyes</taxon>
        <taxon>Elasmobranchii</taxon>
        <taxon>Galeomorphii</taxon>
        <taxon>Galeoidea</taxon>
        <taxon>Orectolobiformes</taxon>
        <taxon>Hemiscylliidae</taxon>
        <taxon>Chiloscyllium</taxon>
    </lineage>
</organism>
<evidence type="ECO:0000313" key="1">
    <source>
        <dbReference type="EMBL" id="GCC29410.1"/>
    </source>
</evidence>
<gene>
    <name evidence="1" type="ORF">chiPu_0007852</name>
</gene>
<reference evidence="1 2" key="1">
    <citation type="journal article" date="2018" name="Nat. Ecol. Evol.">
        <title>Shark genomes provide insights into elasmobranch evolution and the origin of vertebrates.</title>
        <authorList>
            <person name="Hara Y"/>
            <person name="Yamaguchi K"/>
            <person name="Onimaru K"/>
            <person name="Kadota M"/>
            <person name="Koyanagi M"/>
            <person name="Keeley SD"/>
            <person name="Tatsumi K"/>
            <person name="Tanaka K"/>
            <person name="Motone F"/>
            <person name="Kageyama Y"/>
            <person name="Nozu R"/>
            <person name="Adachi N"/>
            <person name="Nishimura O"/>
            <person name="Nakagawa R"/>
            <person name="Tanegashima C"/>
            <person name="Kiyatake I"/>
            <person name="Matsumoto R"/>
            <person name="Murakumo K"/>
            <person name="Nishida K"/>
            <person name="Terakita A"/>
            <person name="Kuratani S"/>
            <person name="Sato K"/>
            <person name="Hyodo S Kuraku.S."/>
        </authorList>
    </citation>
    <scope>NUCLEOTIDE SEQUENCE [LARGE SCALE GENOMIC DNA]</scope>
</reference>
<comment type="caution">
    <text evidence="1">The sequence shown here is derived from an EMBL/GenBank/DDBJ whole genome shotgun (WGS) entry which is preliminary data.</text>
</comment>
<evidence type="ECO:0000313" key="2">
    <source>
        <dbReference type="Proteomes" id="UP000287033"/>
    </source>
</evidence>
<dbReference type="EMBL" id="BEZZ01000249">
    <property type="protein sequence ID" value="GCC29410.1"/>
    <property type="molecule type" value="Genomic_DNA"/>
</dbReference>
<dbReference type="Proteomes" id="UP000287033">
    <property type="component" value="Unassembled WGS sequence"/>
</dbReference>
<proteinExistence type="predicted"/>
<protein>
    <submittedName>
        <fullName evidence="1">Uncharacterized protein</fullName>
    </submittedName>
</protein>
<sequence length="78" mass="8969">MLPTVSITVQAAPVCQDFLFVFKMVLERKRHIRQNRGFFPVSSPWYCEVIVCDSPRVMPLLFPDLSSSHRNVSCLKKA</sequence>
<keyword evidence="2" id="KW-1185">Reference proteome</keyword>
<accession>A0A401SGD8</accession>
<dbReference type="AlphaFoldDB" id="A0A401SGD8"/>
<name>A0A401SGD8_CHIPU</name>